<protein>
    <recommendedName>
        <fullName evidence="5">Ig-like domain-containing protein</fullName>
    </recommendedName>
</protein>
<feature type="domain" description="Ig-like" evidence="5">
    <location>
        <begin position="265"/>
        <end position="360"/>
    </location>
</feature>
<dbReference type="InterPro" id="IPR018097">
    <property type="entry name" value="EGF_Ca-bd_CS"/>
</dbReference>
<dbReference type="PROSITE" id="PS50092">
    <property type="entry name" value="TSP1"/>
    <property type="match status" value="3"/>
</dbReference>
<dbReference type="InterPro" id="IPR036179">
    <property type="entry name" value="Ig-like_dom_sf"/>
</dbReference>
<dbReference type="Pfam" id="PF13927">
    <property type="entry name" value="Ig_3"/>
    <property type="match status" value="5"/>
</dbReference>
<proteinExistence type="predicted"/>
<dbReference type="SMART" id="SM00408">
    <property type="entry name" value="IGc2"/>
    <property type="match status" value="12"/>
</dbReference>
<feature type="domain" description="Ig-like" evidence="5">
    <location>
        <begin position="1"/>
        <end position="71"/>
    </location>
</feature>
<dbReference type="InterPro" id="IPR000884">
    <property type="entry name" value="TSP1_rpt"/>
</dbReference>
<dbReference type="InterPro" id="IPR036383">
    <property type="entry name" value="TSP1_rpt_sf"/>
</dbReference>
<dbReference type="InterPro" id="IPR003598">
    <property type="entry name" value="Ig_sub2"/>
</dbReference>
<dbReference type="OrthoDB" id="5985519at2759"/>
<dbReference type="Proteomes" id="UP001153620">
    <property type="component" value="Chromosome 2"/>
</dbReference>
<keyword evidence="2" id="KW-0677">Repeat</keyword>
<dbReference type="PANTHER" id="PTHR45080:SF8">
    <property type="entry name" value="IG-LIKE DOMAIN-CONTAINING PROTEIN"/>
    <property type="match status" value="1"/>
</dbReference>
<dbReference type="GO" id="GO:0005886">
    <property type="term" value="C:plasma membrane"/>
    <property type="evidence" value="ECO:0007669"/>
    <property type="project" value="TreeGrafter"/>
</dbReference>
<feature type="domain" description="Ig-like" evidence="5">
    <location>
        <begin position="706"/>
        <end position="799"/>
    </location>
</feature>
<evidence type="ECO:0000256" key="2">
    <source>
        <dbReference type="ARBA" id="ARBA00022737"/>
    </source>
</evidence>
<dbReference type="EMBL" id="OU895878">
    <property type="protein sequence ID" value="CAG9804563.1"/>
    <property type="molecule type" value="Genomic_DNA"/>
</dbReference>
<dbReference type="PANTHER" id="PTHR45080">
    <property type="entry name" value="CONTACTIN 5"/>
    <property type="match status" value="1"/>
</dbReference>
<dbReference type="SMART" id="SM00209">
    <property type="entry name" value="TSP1"/>
    <property type="match status" value="3"/>
</dbReference>
<dbReference type="InterPro" id="IPR050958">
    <property type="entry name" value="Cell_Adh-Cytoskel_Orgn"/>
</dbReference>
<dbReference type="CDD" id="cd00054">
    <property type="entry name" value="EGF_CA"/>
    <property type="match status" value="1"/>
</dbReference>
<dbReference type="Gene3D" id="2.10.25.10">
    <property type="entry name" value="Laminin"/>
    <property type="match status" value="1"/>
</dbReference>
<dbReference type="Gene3D" id="2.60.40.10">
    <property type="entry name" value="Immunoglobulins"/>
    <property type="match status" value="14"/>
</dbReference>
<reference evidence="6" key="2">
    <citation type="submission" date="2022-10" db="EMBL/GenBank/DDBJ databases">
        <authorList>
            <consortium name="ENA_rothamsted_submissions"/>
            <consortium name="culmorum"/>
            <person name="King R."/>
        </authorList>
    </citation>
    <scope>NUCLEOTIDE SEQUENCE</scope>
</reference>
<evidence type="ECO:0000259" key="5">
    <source>
        <dbReference type="PROSITE" id="PS50835"/>
    </source>
</evidence>
<reference evidence="6" key="1">
    <citation type="submission" date="2022-01" db="EMBL/GenBank/DDBJ databases">
        <authorList>
            <person name="King R."/>
        </authorList>
    </citation>
    <scope>NUCLEOTIDE SEQUENCE</scope>
</reference>
<feature type="domain" description="Ig-like" evidence="5">
    <location>
        <begin position="1122"/>
        <end position="1213"/>
    </location>
</feature>
<evidence type="ECO:0000256" key="4">
    <source>
        <dbReference type="ARBA" id="ARBA00023319"/>
    </source>
</evidence>
<dbReference type="InterPro" id="IPR013783">
    <property type="entry name" value="Ig-like_fold"/>
</dbReference>
<dbReference type="SUPFAM" id="SSF48726">
    <property type="entry name" value="Immunoglobulin"/>
    <property type="match status" value="13"/>
</dbReference>
<dbReference type="SUPFAM" id="SSF82895">
    <property type="entry name" value="TSP-1 type 1 repeat"/>
    <property type="match status" value="3"/>
</dbReference>
<feature type="domain" description="Ig-like" evidence="5">
    <location>
        <begin position="891"/>
        <end position="1022"/>
    </location>
</feature>
<feature type="domain" description="Ig-like" evidence="5">
    <location>
        <begin position="452"/>
        <end position="530"/>
    </location>
</feature>
<dbReference type="Pfam" id="PF07679">
    <property type="entry name" value="I-set"/>
    <property type="match status" value="5"/>
</dbReference>
<evidence type="ECO:0000256" key="3">
    <source>
        <dbReference type="ARBA" id="ARBA00023157"/>
    </source>
</evidence>
<feature type="domain" description="Ig-like" evidence="5">
    <location>
        <begin position="363"/>
        <end position="447"/>
    </location>
</feature>
<dbReference type="FunFam" id="2.20.100.10:FF:000007">
    <property type="entry name" value="Thrombospondin 1"/>
    <property type="match status" value="1"/>
</dbReference>
<gene>
    <name evidence="6" type="ORF">CHIRRI_LOCUS7446</name>
</gene>
<feature type="domain" description="Ig-like" evidence="5">
    <location>
        <begin position="535"/>
        <end position="611"/>
    </location>
</feature>
<evidence type="ECO:0000313" key="6">
    <source>
        <dbReference type="EMBL" id="CAG9804563.1"/>
    </source>
</evidence>
<dbReference type="InterPro" id="IPR007110">
    <property type="entry name" value="Ig-like_dom"/>
</dbReference>
<keyword evidence="1" id="KW-0732">Signal</keyword>
<dbReference type="InterPro" id="IPR013098">
    <property type="entry name" value="Ig_I-set"/>
</dbReference>
<evidence type="ECO:0000313" key="7">
    <source>
        <dbReference type="Proteomes" id="UP001153620"/>
    </source>
</evidence>
<organism evidence="6 7">
    <name type="scientific">Chironomus riparius</name>
    <dbReference type="NCBI Taxonomy" id="315576"/>
    <lineage>
        <taxon>Eukaryota</taxon>
        <taxon>Metazoa</taxon>
        <taxon>Ecdysozoa</taxon>
        <taxon>Arthropoda</taxon>
        <taxon>Hexapoda</taxon>
        <taxon>Insecta</taxon>
        <taxon>Pterygota</taxon>
        <taxon>Neoptera</taxon>
        <taxon>Endopterygota</taxon>
        <taxon>Diptera</taxon>
        <taxon>Nematocera</taxon>
        <taxon>Chironomoidea</taxon>
        <taxon>Chironomidae</taxon>
        <taxon>Chironominae</taxon>
        <taxon>Chironomus</taxon>
    </lineage>
</organism>
<dbReference type="Gene3D" id="2.20.100.10">
    <property type="entry name" value="Thrombospondin type-1 (TSP1) repeat"/>
    <property type="match status" value="3"/>
</dbReference>
<dbReference type="FunFam" id="2.60.40.10:FF:000503">
    <property type="entry name" value="Hemicentin 1"/>
    <property type="match status" value="1"/>
</dbReference>
<feature type="domain" description="Ig-like" evidence="5">
    <location>
        <begin position="171"/>
        <end position="258"/>
    </location>
</feature>
<accession>A0A9N9RWA6</accession>
<keyword evidence="4" id="KW-0393">Immunoglobulin domain</keyword>
<feature type="domain" description="Ig-like" evidence="5">
    <location>
        <begin position="76"/>
        <end position="164"/>
    </location>
</feature>
<dbReference type="Pfam" id="PF00090">
    <property type="entry name" value="TSP_1"/>
    <property type="match status" value="3"/>
</dbReference>
<name>A0A9N9RWA6_9DIPT</name>
<dbReference type="PROSITE" id="PS01187">
    <property type="entry name" value="EGF_CA"/>
    <property type="match status" value="1"/>
</dbReference>
<keyword evidence="3" id="KW-1015">Disulfide bond</keyword>
<dbReference type="SMART" id="SM00409">
    <property type="entry name" value="IG"/>
    <property type="match status" value="12"/>
</dbReference>
<feature type="domain" description="Ig-like" evidence="5">
    <location>
        <begin position="804"/>
        <end position="887"/>
    </location>
</feature>
<evidence type="ECO:0000256" key="1">
    <source>
        <dbReference type="ARBA" id="ARBA00022729"/>
    </source>
</evidence>
<feature type="domain" description="Ig-like" evidence="5">
    <location>
        <begin position="1230"/>
        <end position="1309"/>
    </location>
</feature>
<feature type="domain" description="Ig-like" evidence="5">
    <location>
        <begin position="620"/>
        <end position="697"/>
    </location>
</feature>
<feature type="domain" description="Ig-like" evidence="5">
    <location>
        <begin position="1027"/>
        <end position="1113"/>
    </location>
</feature>
<sequence>MKENLNYSLTCIIEDAKEQKVEINWTDENGKLLQKGGDEYSFTADHRDNGNKVKCRVHNNDFVVEDVITLKVNYQPRFVNKQNQSSLQLFYGSKITFDCLTIENPKKNSSKWLFTHKNSNKTQTVMDYSNDTLSISELLEEHEGLYECIVTNDVGEVRREFSIVLLPKEPPKVATKNIIIAKEGEDVELFCECRDCLPLANFTWTYDNIGSYEKFFIKNQEENIFKTIMKLSNVDENDNGTFYCSMWNELGEDEVAIDLLVQTSPKIDGIILNNEDYDEERVAEVDEKFEVLEGKNFSVECIVADSYPEPSIYWMRNNEKITNESVLTIESVLVSDEGNYECFAENDLGVTKKGFHVDVNYPPRRKREVDTSYEVPKDNDVTLKCELIGNPPPKISWKLNSKEIMSNEKYKVEENYLKFMASADDSGIYKCNGTNKFGHSTIDFSVIVMNPPQILDPNDESLKIKTNSTLKLLCDATGYPLPKITFLRNKNIVSNESHFEIKAVTQSDSGSYNCIAENQIGQIEKIFYVSVVEEAKIISVFENLTIINNNSIELNCSATGLPKPIISWRHDDKEIGNSTDSLLLDHSYNSGKISCYAQNSEGSDEKYFYVDVVKMPIILPAATTVDKEIKLKENDNLELLCPFENFNDLVWSLNGHNLNSSEYKELDGKIFITHVNRRHNGTWDCTVSNVAGQETFSYAVNVLMPPKIFASWNLNDSITDFLYSETDIDEKVLKKGEKLILNCTVDGSPLPKIQWRKGTDLFGEGEILSIDNLHFHHSDIYSCIAENSQGIVKKFFKVDVTSAPYIDDTISLQTKFQKMIGDSVILKCNSIIANPSPLHFWFKDNELLDDEADDTMIIEHLKATDSGKYRCLAKNKLGSAKIEYEISIYQPSKILTINEESTANEDSLILSCTSKGNPLPIIAWTLNGHILSTTSKMNVEKLLRPENDNRIYFDGYGNGMSLLDPFQLKVSRNKFYSKLLKIDSNTLKLDLIFKNKKNLHLNKYICYSFNGLGKDEKSIKVTIKQKPHLETQNIFKTSDYEILEQMPLLLNCPIQGYPQPQINWFKNGLKVYENETVEFLKDQQFLRISEANSWNSGNYSCIAKNEEGESELIFNVLVLSPPKILRQPNANYLNDENRDNSNHNENEERIDVLKGSNVILECTVEASPKAKIHWVKLNFYDSFKGNELLKTEENFLALNSLQESSSFMCYANNTIGNIQKFFFINVQYPPTLSENGKSEEYLTVKLHHSVNLECHIKASPEAITYWSFNSTNLTKSNVDYYFSTDNQIMRITNANRNHEGKYLCNSVNNLGWIQKVFYVKLEIPIQYSPWSQWSDCSSSCGSNGVQYRSRTCVLLDAVPSYNCSGENVQARKCNDIPCPINGGWSDWVEWSECPACYDTQLKKKSKQKRYRKCDNPFPAYGGLNCDGNNEEEKDCKLSPCPVDGKWSDWSNWSLCSKTCGKGLKTRKRFCNKPSPMHNGKPCDGENYEVEECKIRPCSNYGMLKSLNNRYDSTERYEEFSDFGLMNDQNGKPKMYQYMQHREMEYSPPVQDRGLKVKITLDTYKPISAETYNSHINNLKPNVDEDIDQIEDYFETESLESIESTEATLRVTTERNCGQGFKYNQVYRQCEEVDECKSKELNSCMSNERCINTIGSYRCEKLYN</sequence>
<dbReference type="GO" id="GO:0005509">
    <property type="term" value="F:calcium ion binding"/>
    <property type="evidence" value="ECO:0007669"/>
    <property type="project" value="InterPro"/>
</dbReference>
<dbReference type="GO" id="GO:0007156">
    <property type="term" value="P:homophilic cell adhesion via plasma membrane adhesion molecules"/>
    <property type="evidence" value="ECO:0007669"/>
    <property type="project" value="TreeGrafter"/>
</dbReference>
<dbReference type="PROSITE" id="PS50835">
    <property type="entry name" value="IG_LIKE"/>
    <property type="match status" value="14"/>
</dbReference>
<keyword evidence="7" id="KW-1185">Reference proteome</keyword>
<dbReference type="InterPro" id="IPR003599">
    <property type="entry name" value="Ig_sub"/>
</dbReference>